<dbReference type="PANTHER" id="PTHR43798:SF31">
    <property type="entry name" value="AB HYDROLASE SUPERFAMILY PROTEIN YCLE"/>
    <property type="match status" value="1"/>
</dbReference>
<name>A0ABS8KRS5_9HYPH</name>
<accession>A0ABS8KRS5</accession>
<gene>
    <name evidence="4" type="ORF">LJ725_05240</name>
</gene>
<comment type="caution">
    <text evidence="4">The sequence shown here is derived from an EMBL/GenBank/DDBJ whole genome shotgun (WGS) entry which is preliminary data.</text>
</comment>
<proteinExistence type="predicted"/>
<dbReference type="GO" id="GO:0016787">
    <property type="term" value="F:hydrolase activity"/>
    <property type="evidence" value="ECO:0007669"/>
    <property type="project" value="UniProtKB-KW"/>
</dbReference>
<dbReference type="InterPro" id="IPR029058">
    <property type="entry name" value="AB_hydrolase_fold"/>
</dbReference>
<evidence type="ECO:0000313" key="4">
    <source>
        <dbReference type="EMBL" id="MCC8428358.1"/>
    </source>
</evidence>
<keyword evidence="5" id="KW-1185">Reference proteome</keyword>
<evidence type="ECO:0000313" key="5">
    <source>
        <dbReference type="Proteomes" id="UP001198862"/>
    </source>
</evidence>
<dbReference type="RefSeq" id="WP_230549551.1">
    <property type="nucleotide sequence ID" value="NZ_JAJISD010000001.1"/>
</dbReference>
<dbReference type="EMBL" id="JAJISD010000001">
    <property type="protein sequence ID" value="MCC8428358.1"/>
    <property type="molecule type" value="Genomic_DNA"/>
</dbReference>
<feature type="signal peptide" evidence="2">
    <location>
        <begin position="1"/>
        <end position="23"/>
    </location>
</feature>
<dbReference type="SUPFAM" id="SSF53474">
    <property type="entry name" value="alpha/beta-Hydrolases"/>
    <property type="match status" value="1"/>
</dbReference>
<dbReference type="Gene3D" id="3.40.50.1820">
    <property type="entry name" value="alpha/beta hydrolase"/>
    <property type="match status" value="1"/>
</dbReference>
<keyword evidence="1 4" id="KW-0378">Hydrolase</keyword>
<evidence type="ECO:0000256" key="1">
    <source>
        <dbReference type="ARBA" id="ARBA00022801"/>
    </source>
</evidence>
<protein>
    <submittedName>
        <fullName evidence="4">Alpha/beta hydrolase</fullName>
    </submittedName>
</protein>
<feature type="chain" id="PRO_5045168812" evidence="2">
    <location>
        <begin position="24"/>
        <end position="291"/>
    </location>
</feature>
<evidence type="ECO:0000259" key="3">
    <source>
        <dbReference type="Pfam" id="PF00561"/>
    </source>
</evidence>
<dbReference type="PANTHER" id="PTHR43798">
    <property type="entry name" value="MONOACYLGLYCEROL LIPASE"/>
    <property type="match status" value="1"/>
</dbReference>
<organism evidence="4 5">
    <name type="scientific">Reyranella aquatilis</name>
    <dbReference type="NCBI Taxonomy" id="2035356"/>
    <lineage>
        <taxon>Bacteria</taxon>
        <taxon>Pseudomonadati</taxon>
        <taxon>Pseudomonadota</taxon>
        <taxon>Alphaproteobacteria</taxon>
        <taxon>Hyphomicrobiales</taxon>
        <taxon>Reyranellaceae</taxon>
        <taxon>Reyranella</taxon>
    </lineage>
</organism>
<evidence type="ECO:0000256" key="2">
    <source>
        <dbReference type="SAM" id="SignalP"/>
    </source>
</evidence>
<feature type="domain" description="AB hydrolase-1" evidence="3">
    <location>
        <begin position="46"/>
        <end position="276"/>
    </location>
</feature>
<dbReference type="Proteomes" id="UP001198862">
    <property type="component" value="Unassembled WGS sequence"/>
</dbReference>
<sequence>MNRRTLIASLAASSLTTASASDAADGFVDTPDGQEIAVRDTGTGTPIVFLHGWSLAGAIWQPQVDFLAARGHRVVVYDRRGHGRSTKPQSGYDFDTLADDLAAVLARTGVTNATLVGHSMAGGEIARYFARHGGKHIARTVFVAPTTPYALKTADNPEGTDRRVFDQLAAALAADSKAYLAAGAPGLLGKDAAPETVKWALDMAYQADPRALEKCLRSFSETDFRSDLRALQVPTLVVYGSGDLPSMASNARRTGAAIAGSRVEVYEGAPHGLFITDRERFDDDLLRFIRS</sequence>
<dbReference type="Pfam" id="PF00561">
    <property type="entry name" value="Abhydrolase_1"/>
    <property type="match status" value="1"/>
</dbReference>
<reference evidence="4 5" key="1">
    <citation type="submission" date="2021-11" db="EMBL/GenBank/DDBJ databases">
        <authorList>
            <person name="Lee D.-H."/>
            <person name="Kim S.-B."/>
        </authorList>
    </citation>
    <scope>NUCLEOTIDE SEQUENCE [LARGE SCALE GENOMIC DNA]</scope>
    <source>
        <strain evidence="4 5">KCTC 52223</strain>
    </source>
</reference>
<dbReference type="InterPro" id="IPR000073">
    <property type="entry name" value="AB_hydrolase_1"/>
</dbReference>
<dbReference type="InterPro" id="IPR050266">
    <property type="entry name" value="AB_hydrolase_sf"/>
</dbReference>
<keyword evidence="2" id="KW-0732">Signal</keyword>